<dbReference type="Gene3D" id="1.10.565.10">
    <property type="entry name" value="Retinoid X Receptor"/>
    <property type="match status" value="1"/>
</dbReference>
<keyword evidence="6" id="KW-0238">DNA-binding</keyword>
<dbReference type="GO" id="GO:0030154">
    <property type="term" value="P:cell differentiation"/>
    <property type="evidence" value="ECO:0000318"/>
    <property type="project" value="GO_Central"/>
</dbReference>
<organism evidence="13 14">
    <name type="scientific">Ciona intestinalis</name>
    <name type="common">Transparent sea squirt</name>
    <name type="synonym">Ascidia intestinalis</name>
    <dbReference type="NCBI Taxonomy" id="7719"/>
    <lineage>
        <taxon>Eukaryota</taxon>
        <taxon>Metazoa</taxon>
        <taxon>Chordata</taxon>
        <taxon>Tunicata</taxon>
        <taxon>Ascidiacea</taxon>
        <taxon>Phlebobranchia</taxon>
        <taxon>Cionidae</taxon>
        <taxon>Ciona</taxon>
    </lineage>
</organism>
<evidence type="ECO:0000256" key="1">
    <source>
        <dbReference type="ARBA" id="ARBA00004123"/>
    </source>
</evidence>
<dbReference type="Pfam" id="PF00104">
    <property type="entry name" value="Hormone_recep"/>
    <property type="match status" value="1"/>
</dbReference>
<evidence type="ECO:0000313" key="14">
    <source>
        <dbReference type="Proteomes" id="UP000008144"/>
    </source>
</evidence>
<feature type="compositionally biased region" description="Low complexity" evidence="10">
    <location>
        <begin position="271"/>
        <end position="291"/>
    </location>
</feature>
<feature type="region of interest" description="Disordered" evidence="10">
    <location>
        <begin position="145"/>
        <end position="187"/>
    </location>
</feature>
<keyword evidence="2" id="KW-0479">Metal-binding</keyword>
<feature type="compositionally biased region" description="Basic and acidic residues" evidence="10">
    <location>
        <begin position="165"/>
        <end position="177"/>
    </location>
</feature>
<dbReference type="STRING" id="7719.ENSCINP00000004784"/>
<reference evidence="14" key="1">
    <citation type="journal article" date="2002" name="Science">
        <title>The draft genome of Ciona intestinalis: insights into chordate and vertebrate origins.</title>
        <authorList>
            <person name="Dehal P."/>
            <person name="Satou Y."/>
            <person name="Campbell R.K."/>
            <person name="Chapman J."/>
            <person name="Degnan B."/>
            <person name="De Tomaso A."/>
            <person name="Davidson B."/>
            <person name="Di Gregorio A."/>
            <person name="Gelpke M."/>
            <person name="Goodstein D.M."/>
            <person name="Harafuji N."/>
            <person name="Hastings K.E."/>
            <person name="Ho I."/>
            <person name="Hotta K."/>
            <person name="Huang W."/>
            <person name="Kawashima T."/>
            <person name="Lemaire P."/>
            <person name="Martinez D."/>
            <person name="Meinertzhagen I.A."/>
            <person name="Necula S."/>
            <person name="Nonaka M."/>
            <person name="Putnam N."/>
            <person name="Rash S."/>
            <person name="Saiga H."/>
            <person name="Satake M."/>
            <person name="Terry A."/>
            <person name="Yamada L."/>
            <person name="Wang H.G."/>
            <person name="Awazu S."/>
            <person name="Azumi K."/>
            <person name="Boore J."/>
            <person name="Branno M."/>
            <person name="Chin-Bow S."/>
            <person name="DeSantis R."/>
            <person name="Doyle S."/>
            <person name="Francino P."/>
            <person name="Keys D.N."/>
            <person name="Haga S."/>
            <person name="Hayashi H."/>
            <person name="Hino K."/>
            <person name="Imai K.S."/>
            <person name="Inaba K."/>
            <person name="Kano S."/>
            <person name="Kobayashi K."/>
            <person name="Kobayashi M."/>
            <person name="Lee B.I."/>
            <person name="Makabe K.W."/>
            <person name="Manohar C."/>
            <person name="Matassi G."/>
            <person name="Medina M."/>
            <person name="Mochizuki Y."/>
            <person name="Mount S."/>
            <person name="Morishita T."/>
            <person name="Miura S."/>
            <person name="Nakayama A."/>
            <person name="Nishizaka S."/>
            <person name="Nomoto H."/>
            <person name="Ohta F."/>
            <person name="Oishi K."/>
            <person name="Rigoutsos I."/>
            <person name="Sano M."/>
            <person name="Sasaki A."/>
            <person name="Sasakura Y."/>
            <person name="Shoguchi E."/>
            <person name="Shin-i T."/>
            <person name="Spagnuolo A."/>
            <person name="Stainier D."/>
            <person name="Suzuki M.M."/>
            <person name="Tassy O."/>
            <person name="Takatori N."/>
            <person name="Tokuoka M."/>
            <person name="Yagi K."/>
            <person name="Yoshizaki F."/>
            <person name="Wada S."/>
            <person name="Zhang C."/>
            <person name="Hyatt P.D."/>
            <person name="Larimer F."/>
            <person name="Detter C."/>
            <person name="Doggett N."/>
            <person name="Glavina T."/>
            <person name="Hawkins T."/>
            <person name="Richardson P."/>
            <person name="Lucas S."/>
            <person name="Kohara Y."/>
            <person name="Levine M."/>
            <person name="Satoh N."/>
            <person name="Rokhsar D.S."/>
        </authorList>
    </citation>
    <scope>NUCLEOTIDE SEQUENCE [LARGE SCALE GENOMIC DNA]</scope>
</reference>
<keyword evidence="4" id="KW-0862">Zinc</keyword>
<dbReference type="SUPFAM" id="SSF57716">
    <property type="entry name" value="Glucocorticoid receptor-like (DNA-binding domain)"/>
    <property type="match status" value="1"/>
</dbReference>
<dbReference type="PRINTS" id="PR00047">
    <property type="entry name" value="STROIDFINGER"/>
</dbReference>
<dbReference type="Proteomes" id="UP000008144">
    <property type="component" value="Chromosome 13"/>
</dbReference>
<feature type="region of interest" description="Disordered" evidence="10">
    <location>
        <begin position="460"/>
        <end position="479"/>
    </location>
</feature>
<dbReference type="FunFam" id="3.30.50.10:FF:000003">
    <property type="entry name" value="Nuclear orphan receptor ROR-beta"/>
    <property type="match status" value="1"/>
</dbReference>
<dbReference type="InParanoid" id="F6PJI0"/>
<dbReference type="GO" id="GO:0004879">
    <property type="term" value="F:nuclear receptor activity"/>
    <property type="evidence" value="ECO:0000318"/>
    <property type="project" value="GO_Central"/>
</dbReference>
<evidence type="ECO:0000256" key="8">
    <source>
        <dbReference type="ARBA" id="ARBA00023170"/>
    </source>
</evidence>
<dbReference type="GO" id="GO:0008270">
    <property type="term" value="F:zinc ion binding"/>
    <property type="evidence" value="ECO:0007669"/>
    <property type="project" value="UniProtKB-KW"/>
</dbReference>
<feature type="domain" description="Nuclear receptor" evidence="11">
    <location>
        <begin position="44"/>
        <end position="120"/>
    </location>
</feature>
<dbReference type="EMBL" id="EAAA01001098">
    <property type="status" value="NOT_ANNOTATED_CDS"/>
    <property type="molecule type" value="Genomic_DNA"/>
</dbReference>
<dbReference type="SUPFAM" id="SSF48508">
    <property type="entry name" value="Nuclear receptor ligand-binding domain"/>
    <property type="match status" value="1"/>
</dbReference>
<proteinExistence type="predicted"/>
<feature type="domain" description="NR LBD" evidence="12">
    <location>
        <begin position="499"/>
        <end position="597"/>
    </location>
</feature>
<dbReference type="GO" id="GO:0009755">
    <property type="term" value="P:hormone-mediated signaling pathway"/>
    <property type="evidence" value="ECO:0000318"/>
    <property type="project" value="GO_Central"/>
</dbReference>
<evidence type="ECO:0000256" key="4">
    <source>
        <dbReference type="ARBA" id="ARBA00022833"/>
    </source>
</evidence>
<feature type="region of interest" description="Disordered" evidence="10">
    <location>
        <begin position="360"/>
        <end position="393"/>
    </location>
</feature>
<dbReference type="SMART" id="SM00399">
    <property type="entry name" value="ZnF_C4"/>
    <property type="match status" value="1"/>
</dbReference>
<dbReference type="GO" id="GO:0000978">
    <property type="term" value="F:RNA polymerase II cis-regulatory region sequence-specific DNA binding"/>
    <property type="evidence" value="ECO:0000318"/>
    <property type="project" value="GO_Central"/>
</dbReference>
<evidence type="ECO:0000256" key="6">
    <source>
        <dbReference type="ARBA" id="ARBA00023125"/>
    </source>
</evidence>
<dbReference type="Ensembl" id="ENSCINT00000004784.3">
    <property type="protein sequence ID" value="ENSCINP00000004784.3"/>
    <property type="gene ID" value="ENSCING00000002352.3"/>
</dbReference>
<evidence type="ECO:0000256" key="5">
    <source>
        <dbReference type="ARBA" id="ARBA00023015"/>
    </source>
</evidence>
<dbReference type="PROSITE" id="PS51843">
    <property type="entry name" value="NR_LBD"/>
    <property type="match status" value="1"/>
</dbReference>
<evidence type="ECO:0000313" key="13">
    <source>
        <dbReference type="Ensembl" id="ENSCINP00000004784.3"/>
    </source>
</evidence>
<evidence type="ECO:0000256" key="9">
    <source>
        <dbReference type="ARBA" id="ARBA00023242"/>
    </source>
</evidence>
<evidence type="ECO:0000259" key="11">
    <source>
        <dbReference type="PROSITE" id="PS51030"/>
    </source>
</evidence>
<dbReference type="PANTHER" id="PTHR45805">
    <property type="entry name" value="NUCLEAR HORMONE RECEPTOR HR3-RELATED"/>
    <property type="match status" value="1"/>
</dbReference>
<keyword evidence="5" id="KW-0805">Transcription regulation</keyword>
<dbReference type="InterPro" id="IPR000536">
    <property type="entry name" value="Nucl_hrmn_rcpt_lig-bd"/>
</dbReference>
<dbReference type="InterPro" id="IPR013088">
    <property type="entry name" value="Znf_NHR/GATA"/>
</dbReference>
<keyword evidence="7" id="KW-0804">Transcription</keyword>
<dbReference type="AlphaFoldDB" id="F6PJI0"/>
<accession>F6PJI0</accession>
<dbReference type="PROSITE" id="PS51030">
    <property type="entry name" value="NUCLEAR_REC_DBD_2"/>
    <property type="match status" value="1"/>
</dbReference>
<feature type="region of interest" description="Disordered" evidence="10">
    <location>
        <begin position="243"/>
        <end position="335"/>
    </location>
</feature>
<evidence type="ECO:0000256" key="3">
    <source>
        <dbReference type="ARBA" id="ARBA00022771"/>
    </source>
</evidence>
<evidence type="ECO:0000259" key="12">
    <source>
        <dbReference type="PROSITE" id="PS51843"/>
    </source>
</evidence>
<keyword evidence="3" id="KW-0863">Zinc-finger</keyword>
<dbReference type="GO" id="GO:0005634">
    <property type="term" value="C:nucleus"/>
    <property type="evidence" value="ECO:0000318"/>
    <property type="project" value="GO_Central"/>
</dbReference>
<evidence type="ECO:0000256" key="7">
    <source>
        <dbReference type="ARBA" id="ARBA00023163"/>
    </source>
</evidence>
<reference evidence="13" key="2">
    <citation type="journal article" date="2008" name="Genome Biol.">
        <title>Improved genome assembly and evidence-based global gene model set for the chordate Ciona intestinalis: new insight into intron and operon populations.</title>
        <authorList>
            <person name="Satou Y."/>
            <person name="Mineta K."/>
            <person name="Ogasawara M."/>
            <person name="Sasakura Y."/>
            <person name="Shoguchi E."/>
            <person name="Ueno K."/>
            <person name="Yamada L."/>
            <person name="Matsumoto J."/>
            <person name="Wasserscheid J."/>
            <person name="Dewar K."/>
            <person name="Wiley G.B."/>
            <person name="Macmil S.L."/>
            <person name="Roe B.A."/>
            <person name="Zeller R.W."/>
            <person name="Hastings K.E."/>
            <person name="Lemaire P."/>
            <person name="Lindquist E."/>
            <person name="Endo T."/>
            <person name="Hotta K."/>
            <person name="Inaba K."/>
        </authorList>
    </citation>
    <scope>NUCLEOTIDE SEQUENCE [LARGE SCALE GENOMIC DNA]</scope>
    <source>
        <strain evidence="13">wild type</strain>
    </source>
</reference>
<dbReference type="GO" id="GO:0045944">
    <property type="term" value="P:positive regulation of transcription by RNA polymerase II"/>
    <property type="evidence" value="ECO:0000318"/>
    <property type="project" value="GO_Central"/>
</dbReference>
<comment type="subcellular location">
    <subcellularLocation>
        <location evidence="1">Nucleus</location>
    </subcellularLocation>
</comment>
<keyword evidence="14" id="KW-1185">Reference proteome</keyword>
<dbReference type="InterPro" id="IPR035500">
    <property type="entry name" value="NHR-like_dom_sf"/>
</dbReference>
<feature type="compositionally biased region" description="Basic and acidic residues" evidence="10">
    <location>
        <begin position="246"/>
        <end position="264"/>
    </location>
</feature>
<dbReference type="InterPro" id="IPR001628">
    <property type="entry name" value="Znf_hrmn_rcpt"/>
</dbReference>
<dbReference type="HOGENOM" id="CLU_481095_0_0_1"/>
<dbReference type="GeneTree" id="ENSGT00940000171488"/>
<dbReference type="GO" id="GO:0030522">
    <property type="term" value="P:intracellular receptor signaling pathway"/>
    <property type="evidence" value="ECO:0000318"/>
    <property type="project" value="GO_Central"/>
</dbReference>
<reference evidence="13" key="4">
    <citation type="submission" date="2025-09" db="UniProtKB">
        <authorList>
            <consortium name="Ensembl"/>
        </authorList>
    </citation>
    <scope>IDENTIFICATION</scope>
</reference>
<dbReference type="Pfam" id="PF00105">
    <property type="entry name" value="zf-C4"/>
    <property type="match status" value="1"/>
</dbReference>
<reference evidence="13" key="3">
    <citation type="submission" date="2025-08" db="UniProtKB">
        <authorList>
            <consortium name="Ensembl"/>
        </authorList>
    </citation>
    <scope>IDENTIFICATION</scope>
</reference>
<evidence type="ECO:0000256" key="2">
    <source>
        <dbReference type="ARBA" id="ARBA00022723"/>
    </source>
</evidence>
<protein>
    <recommendedName>
        <fullName evidence="15">Nuclear receptor</fullName>
    </recommendedName>
</protein>
<dbReference type="Gene3D" id="3.30.50.10">
    <property type="entry name" value="Erythroid Transcription Factor GATA-1, subunit A"/>
    <property type="match status" value="1"/>
</dbReference>
<dbReference type="PANTHER" id="PTHR45805:SF2">
    <property type="entry name" value="NUCLEAR HORMONE RECEPTOR HR3-RELATED"/>
    <property type="match status" value="1"/>
</dbReference>
<dbReference type="OMA" id="KINRNRC"/>
<evidence type="ECO:0000256" key="10">
    <source>
        <dbReference type="SAM" id="MobiDB-lite"/>
    </source>
</evidence>
<keyword evidence="8" id="KW-0675">Receptor</keyword>
<name>F6PJI0_CIOIN</name>
<dbReference type="PROSITE" id="PS00031">
    <property type="entry name" value="NUCLEAR_REC_DBD_1"/>
    <property type="match status" value="1"/>
</dbReference>
<evidence type="ECO:0008006" key="15">
    <source>
        <dbReference type="Google" id="ProtNLM"/>
    </source>
</evidence>
<sequence>MLSMLENIKAEPVVSVVEENSVSHFKQKKKPREKSSVSTVELLDMPCKVCGDKSSGVHYGVYSCEGCKGFFRRTIHQKIKYRSCILDRTCSITKINRNRCQTCRFMKCLYVGMSKDAVKYGRIPKKQKARLIAERLAEIRREKILEQTKESENGANENVSGNETPTRRESTESDVFRKTPPKNMSVNESMLYDALHNSESTGVDSYIQESFPKSPTIRQPPELIPKCAFLSNGARNTLNGYQENFQDQREKSKQRAYYESKQRAYSDQTFLSSSNPVKPRSSSDSSMSHSPSNPPPLLLLGRSFPGANGETSPNEIKKTDNYKSPNGRSADSTRKFPIFNFDKTTEKYRKSAPQSLFFSKSIDSKPTHRRNPSTPTTDLTPVPKFIPTPFSEPRRKFPPTYQVYIPPPIYSSSHCLTSKPHIITQPVDTISSPTRIDFNPKPATQFRTPSNTMHIALDYSSRTRSSSSPDSGCPEANDCEMETQRTTGITGNGNTAQIPLPELVDLIVRAHNETSHASRHALFLTKMDHRVAHKGTYTATDDDQIDWASFNACFEPAVREVVEFAKTIPGFDKLCQEDKVLLLKTASLEILLVRMTS</sequence>
<dbReference type="CDD" id="cd07166">
    <property type="entry name" value="NR_DBD_REV_ERB"/>
    <property type="match status" value="1"/>
</dbReference>
<feature type="compositionally biased region" description="Polar residues" evidence="10">
    <location>
        <begin position="153"/>
        <end position="164"/>
    </location>
</feature>
<keyword evidence="9" id="KW-0539">Nucleus</keyword>
<dbReference type="GO" id="GO:0000122">
    <property type="term" value="P:negative regulation of transcription by RNA polymerase II"/>
    <property type="evidence" value="ECO:0000318"/>
    <property type="project" value="GO_Central"/>
</dbReference>